<evidence type="ECO:0000259" key="4">
    <source>
        <dbReference type="PROSITE" id="PS51192"/>
    </source>
</evidence>
<evidence type="ECO:0000313" key="7">
    <source>
        <dbReference type="EMBL" id="OXA40644.1"/>
    </source>
</evidence>
<dbReference type="Proteomes" id="UP000198287">
    <property type="component" value="Unassembled WGS sequence"/>
</dbReference>
<dbReference type="GO" id="GO:0017038">
    <property type="term" value="P:protein import"/>
    <property type="evidence" value="ECO:0007669"/>
    <property type="project" value="InterPro"/>
</dbReference>
<dbReference type="InterPro" id="IPR000185">
    <property type="entry name" value="SecA"/>
</dbReference>
<evidence type="ECO:0000259" key="5">
    <source>
        <dbReference type="PROSITE" id="PS51194"/>
    </source>
</evidence>
<dbReference type="EMBL" id="LNIX01000032">
    <property type="protein sequence ID" value="OXA40644.1"/>
    <property type="molecule type" value="Genomic_DNA"/>
</dbReference>
<evidence type="ECO:0000259" key="6">
    <source>
        <dbReference type="PROSITE" id="PS51196"/>
    </source>
</evidence>
<dbReference type="PROSITE" id="PS51192">
    <property type="entry name" value="HELICASE_ATP_BIND_1"/>
    <property type="match status" value="1"/>
</dbReference>
<comment type="caution">
    <text evidence="7">The sequence shown here is derived from an EMBL/GenBank/DDBJ whole genome shotgun (WGS) entry which is preliminary data.</text>
</comment>
<dbReference type="GO" id="GO:0006886">
    <property type="term" value="P:intracellular protein transport"/>
    <property type="evidence" value="ECO:0007669"/>
    <property type="project" value="InterPro"/>
</dbReference>
<dbReference type="PROSITE" id="PS51196">
    <property type="entry name" value="SECA_MOTOR_DEAD"/>
    <property type="match status" value="1"/>
</dbReference>
<name>A0A226D709_FOLCA</name>
<evidence type="ECO:0000256" key="1">
    <source>
        <dbReference type="ARBA" id="ARBA00022490"/>
    </source>
</evidence>
<dbReference type="InterPro" id="IPR014018">
    <property type="entry name" value="SecA_motor_DEAD"/>
</dbReference>
<dbReference type="InterPro" id="IPR014001">
    <property type="entry name" value="Helicase_ATP-bd"/>
</dbReference>
<proteinExistence type="predicted"/>
<dbReference type="Pfam" id="PF07517">
    <property type="entry name" value="SecA_DEAD"/>
    <property type="match status" value="1"/>
</dbReference>
<evidence type="ECO:0000256" key="2">
    <source>
        <dbReference type="ARBA" id="ARBA00022927"/>
    </source>
</evidence>
<dbReference type="Gene3D" id="3.90.1440.10">
    <property type="entry name" value="SecA, preprotein cross-linking domain"/>
    <property type="match status" value="1"/>
</dbReference>
<keyword evidence="8" id="KW-1185">Reference proteome</keyword>
<dbReference type="OrthoDB" id="7128572at2759"/>
<dbReference type="PANTHER" id="PTHR30612">
    <property type="entry name" value="SECA INNER MEMBRANE COMPONENT OF SEC PROTEIN SECRETION SYSTEM"/>
    <property type="match status" value="1"/>
</dbReference>
<feature type="domain" description="Helicase C-terminal" evidence="5">
    <location>
        <begin position="1668"/>
        <end position="1849"/>
    </location>
</feature>
<dbReference type="GO" id="GO:0016020">
    <property type="term" value="C:membrane"/>
    <property type="evidence" value="ECO:0007669"/>
    <property type="project" value="InterPro"/>
</dbReference>
<evidence type="ECO:0000256" key="3">
    <source>
        <dbReference type="ARBA" id="ARBA00023010"/>
    </source>
</evidence>
<dbReference type="PANTHER" id="PTHR30612:SF0">
    <property type="entry name" value="CHLOROPLAST PROTEIN-TRANSPORTING ATPASE"/>
    <property type="match status" value="1"/>
</dbReference>
<keyword evidence="2" id="KW-0813">Transport</keyword>
<keyword evidence="1" id="KW-0963">Cytoplasm</keyword>
<dbReference type="STRING" id="158441.A0A226D709"/>
<dbReference type="SUPFAM" id="SSF52540">
    <property type="entry name" value="P-loop containing nucleoside triphosphate hydrolases"/>
    <property type="match status" value="2"/>
</dbReference>
<dbReference type="GO" id="GO:0006605">
    <property type="term" value="P:protein targeting"/>
    <property type="evidence" value="ECO:0007669"/>
    <property type="project" value="InterPro"/>
</dbReference>
<gene>
    <name evidence="7" type="ORF">Fcan01_24437</name>
</gene>
<dbReference type="InterPro" id="IPR001650">
    <property type="entry name" value="Helicase_C-like"/>
</dbReference>
<dbReference type="PROSITE" id="PS51194">
    <property type="entry name" value="HELICASE_CTER"/>
    <property type="match status" value="1"/>
</dbReference>
<feature type="domain" description="Helicase ATP-binding" evidence="4">
    <location>
        <begin position="1319"/>
        <end position="1463"/>
    </location>
</feature>
<feature type="domain" description="SecA family profile" evidence="6">
    <location>
        <begin position="1194"/>
        <end position="1831"/>
    </location>
</feature>
<evidence type="ECO:0000313" key="8">
    <source>
        <dbReference type="Proteomes" id="UP000198287"/>
    </source>
</evidence>
<sequence>MVQKYGSLTEKEEEHLIKICSDPQLGALDLQNYLETEMMKDVNFARSRELTTSEKFLIDKLSYGSIHWLQLLRNVRTGKHVLPTDLRKLIDDPAILRQLQPIQANYQLLSAINVWKNIPSSNVGVISTLPSSQQNELKERFMRQGGIIHAALSIVDSKFLEPLDKYLDRLKEAANKETEPGKLYSFTCFFGNDTFPFGKLEPFLQKYSPSNADEVDKILSSLINLIPLMNLSAEELWNIRQDLIGMQTRDSTDDVKVKLIKFVRNLEEDFNTNKILPMILQLETKAKNGGSEEHLYVLDCIKKLLLSSYRYESVDHLKHIIKISTIKGDEGVKRTFGNLYDLYINTSSKTSPPTFFTKTRYLIALDTKLKRWNEIFSRLYNFSDFTFIKSGSSFDFYEFLKYIEKAATEGSREGMDVVKFCLDVGKLEGNTLIDFTLNELAEVESTLWACVTDTNWIEILKIAAVLQQNDALKSATKILHSLDRYNVDKCKADRKEITSILLDSLRASSSESDLIGEKKLRKYIEFLMLNLEIYLVKQGNCDEMGKLKRKIIESDKSDIVAVLNVLEKQIKPCNDYCENVTLMSQYFSAFTDRNGFKEYANLMPAALSLIRWKMESPEKPEKSAYPDIFSFHQRQARASKESWITMQNMEKEGEDRLQEILNYSTPLLVAAQYAINLVNNVWKGLGPANAAERGKLIYTSFPCPSQNERPIQSPNNKMRSLVLQWMLLRTKGNPFAHMAKVLTEVYTLPDKREKRLRQVLTQIMEYGGESDISEEFRWNVLRNAILEIKSDAKMMRHQLADVLLTIKPNHASFPFIFRLIENISERKLKITKPIDTLSATHDQTITSDFILDSLRTHIQNFKSGVNFIECILFPDEELLWNKIVAMSNLETCLSKLRKAICDLPQEAWYNWLERHTAAAIFRAMKKAQLYSCFKLSYLLQPHGKRIEWLELLCEIAEKDDRAEFWLFKNARSVKMFLTLIRDISLRDLKIITENRFPQSWLKTILTACTQHHFQEIQTTLNPSVCQLLDKFLEPLNSAKIRFLVMMHNMMKKARDEEFQGKDKNNFLTIAYKVIQAMVHAVLRPYDLRKVLQLLDTKEGIATFAYWPRVIRIVRVEDLVDKLADALVKFPSDAAETVESIIKNFESGDWILCSTTLGMLNPSQPVAFIQNKISDACTELRKNELTAESICEVAKGMEINSRGEDHLARIKRTEECIDILKRKLNTSYPLSNGSYKRDDLETKVKNWVTGWKKEHGNVANRGLDARDDCIISTMAIIFRAIEWHYAKADKLENLPHEKWKHPRDAKLFSVFMLIQGLTEKATDGTRNGRLGQINTGEGKSSIVVMFAAFSALLKGSVHVITSNKVLALADSDEFQTFFEILGLKCGNNCDKKAVGDDERRNRYNNNHVVNGELAGFQADILHSEFYGRNIISPKSPDVLIVDEVNSLLLDKGSNMLYLSHTIPELKHLRGLFLLIWDAVQSQHIPPEKKKDPKPYTETDILVVRNAVKEKIDNVVENEVFIPDCLMDFVSTRLNVWVKQAFVARFMPANEQFKIDEAKQRIINMDQDTGVEQGNMHLSLGLHQFLQLKHKSKLSPESLKCVFMSNDHYFQRFTDGRLFGITGTLGGQEETDYLVTKYKVGLFCSPSFRQSRRVEIPAVLKTQQTEWIQEIVQSVKDISPKQPILIITENLAQLELISEQVRNHCETVYEYKSSEKQVNFTKEVEQREGLQAGEVVVSTNLGGRGTDLSIYEPKQEKGKPPLEKLKGLHVILSYFPSNLRVEQQSFGRTARAGKEGTAQFIIKSTSDEATIYSMKEKRKQSESARMHMMQTRQMVRTKMEDQLFTLYKEFVNRMRRNETFRQNKKMVREAQLGFLNNRWAVWLDSIRNDLDNLPLQGLVGEQTILEKYRGFEKEQRGKLWEGFPRLFAEFPSELTKLGLVYEEIALRSVLTKLFASEDDEVPEESKGILATIGHGVGATITGIYKGVLKTVTEPIDAVKKTAEILMSAIPAAAGLAEKIGSRISECFSTQEVITVGVKVMEEALKDVNFSEAASLNLAGLLLTNSPGNRVNAKSHLKLCRNKLANRLAQNHSATRWLENAHSKMNQNGETIINLRSNMFEEQVRSESNLLYIHLDAVNSILQTPLNPGFIRRQIQGLDSEEIATQLLKNVLLNEKLNIVKGYRVSRKFHPESYQKDVLNRLTLPALPSKLSDLLDKWSRQKKTDIQEKDFQEIVVTKKDFLSHLSELGLTSKTEREVITLNIESYKKTKSHCNIDDFTNLKYIQEPLALHLSRYKGSILSPSLVKAFIADGNENEYEHLRKTLKAIKWIDKAPMHLVVDVDNMNKHGDMYESDILSLYQRLVALKQCHNVFNSSYSKDDIIAFNTLPFPNTKEEGAMEIFKTFMSKRIIKEPKVKFEKSMNDSQGKISARIKLLEDVCSSADFSNLVDEFIKTTGKQVNLDADNLRKKLSQLILHSVGTLKQFEELRVNYEKISTRVNLKVGQVSEEPQELLQEGTFDRIIILDRNLHWYKNWGTVILIFGCVEVGLGLAVEFLSAGALSPLAAFLMNEGASDIFYGFSHLYAGNQVDFSAYGEAKLKSMAYSAVSCVIPGPWSATAAGTIAYSGASSALKVLGGALLKEFGKAGFKTIVYSFIEGKIDDEMKSENKTIHHILDQCFTNDEVQQLMDESRQMGVEVWKAAEDKEDIAVIIEKLIDFATSEEGAQSTFNVKLEETYTNIAGGIMQIMEGRIARKVLPTLAHSLAGYFAFSSCQGRASDPLLSLITQTLNNLQDKLETKLAEIVMGENGAKVRKTDVDKYDELDEFLNLTKEELTDDDKKRLDKGKIKKRDIELGKLNAHLDQLFAGLENRLKRRILDHFITQLTGQKPKRQLHETIRKGRTIDSVRKAWSLLGNTNEDDLEFFQDSIGKCYVCVRSEESLQHSFVLDQTPGAFDECLKILNATGRK</sequence>
<dbReference type="InterPro" id="IPR011115">
    <property type="entry name" value="SecA_DEAD"/>
</dbReference>
<accession>A0A226D709</accession>
<keyword evidence="2" id="KW-0653">Protein transport</keyword>
<dbReference type="Gene3D" id="3.40.50.300">
    <property type="entry name" value="P-loop containing nucleotide triphosphate hydrolases"/>
    <property type="match status" value="2"/>
</dbReference>
<keyword evidence="3" id="KW-0811">Translocation</keyword>
<organism evidence="7 8">
    <name type="scientific">Folsomia candida</name>
    <name type="common">Springtail</name>
    <dbReference type="NCBI Taxonomy" id="158441"/>
    <lineage>
        <taxon>Eukaryota</taxon>
        <taxon>Metazoa</taxon>
        <taxon>Ecdysozoa</taxon>
        <taxon>Arthropoda</taxon>
        <taxon>Hexapoda</taxon>
        <taxon>Collembola</taxon>
        <taxon>Entomobryomorpha</taxon>
        <taxon>Isotomoidea</taxon>
        <taxon>Isotomidae</taxon>
        <taxon>Proisotominae</taxon>
        <taxon>Folsomia</taxon>
    </lineage>
</organism>
<protein>
    <submittedName>
        <fullName evidence="7">Protein translocase subunit SecA</fullName>
    </submittedName>
</protein>
<dbReference type="InterPro" id="IPR027417">
    <property type="entry name" value="P-loop_NTPase"/>
</dbReference>
<dbReference type="GO" id="GO:0005524">
    <property type="term" value="F:ATP binding"/>
    <property type="evidence" value="ECO:0007669"/>
    <property type="project" value="InterPro"/>
</dbReference>
<reference evidence="7 8" key="1">
    <citation type="submission" date="2015-12" db="EMBL/GenBank/DDBJ databases">
        <title>The genome of Folsomia candida.</title>
        <authorList>
            <person name="Faddeeva A."/>
            <person name="Derks M.F."/>
            <person name="Anvar Y."/>
            <person name="Smit S."/>
            <person name="Van Straalen N."/>
            <person name="Roelofs D."/>
        </authorList>
    </citation>
    <scope>NUCLEOTIDE SEQUENCE [LARGE SCALE GENOMIC DNA]</scope>
    <source>
        <strain evidence="7 8">VU population</strain>
        <tissue evidence="7">Whole body</tissue>
    </source>
</reference>